<reference evidence="2 3" key="1">
    <citation type="journal article" date="2016" name="Nat. Commun.">
        <title>Thousands of microbial genomes shed light on interconnected biogeochemical processes in an aquifer system.</title>
        <authorList>
            <person name="Anantharaman K."/>
            <person name="Brown C.T."/>
            <person name="Hug L.A."/>
            <person name="Sharon I."/>
            <person name="Castelle C.J."/>
            <person name="Probst A.J."/>
            <person name="Thomas B.C."/>
            <person name="Singh A."/>
            <person name="Wilkins M.J."/>
            <person name="Karaoz U."/>
            <person name="Brodie E.L."/>
            <person name="Williams K.H."/>
            <person name="Hubbard S.S."/>
            <person name="Banfield J.F."/>
        </authorList>
    </citation>
    <scope>NUCLEOTIDE SEQUENCE [LARGE SCALE GENOMIC DNA]</scope>
</reference>
<keyword evidence="1" id="KW-0812">Transmembrane</keyword>
<comment type="caution">
    <text evidence="2">The sequence shown here is derived from an EMBL/GenBank/DDBJ whole genome shotgun (WGS) entry which is preliminary data.</text>
</comment>
<dbReference type="AlphaFoldDB" id="A0A1G2MDG0"/>
<evidence type="ECO:0000313" key="2">
    <source>
        <dbReference type="EMBL" id="OHA21908.1"/>
    </source>
</evidence>
<gene>
    <name evidence="2" type="ORF">A2W52_03335</name>
</gene>
<proteinExistence type="predicted"/>
<feature type="transmembrane region" description="Helical" evidence="1">
    <location>
        <begin position="28"/>
        <end position="50"/>
    </location>
</feature>
<name>A0A1G2MDG0_9BACT</name>
<sequence length="81" mass="9259">MIIAIIILAVVLFGGLWEWIQTNETAQQVIAGLFFVFVIMPAFGLGWDFLIKKRINRILTATLDIHTRNKRSSHVHKLLSL</sequence>
<keyword evidence="1" id="KW-1133">Transmembrane helix</keyword>
<evidence type="ECO:0000256" key="1">
    <source>
        <dbReference type="SAM" id="Phobius"/>
    </source>
</evidence>
<accession>A0A1G2MDG0</accession>
<dbReference type="Proteomes" id="UP000176493">
    <property type="component" value="Unassembled WGS sequence"/>
</dbReference>
<dbReference type="EMBL" id="MHRJ01000037">
    <property type="protein sequence ID" value="OHA21908.1"/>
    <property type="molecule type" value="Genomic_DNA"/>
</dbReference>
<organism evidence="2 3">
    <name type="scientific">Candidatus Taylorbacteria bacterium RIFCSPHIGHO2_02_49_25</name>
    <dbReference type="NCBI Taxonomy" id="1802305"/>
    <lineage>
        <taxon>Bacteria</taxon>
        <taxon>Candidatus Tayloriibacteriota</taxon>
    </lineage>
</organism>
<evidence type="ECO:0000313" key="3">
    <source>
        <dbReference type="Proteomes" id="UP000176493"/>
    </source>
</evidence>
<protein>
    <submittedName>
        <fullName evidence="2">Uncharacterized protein</fullName>
    </submittedName>
</protein>
<keyword evidence="1" id="KW-0472">Membrane</keyword>